<dbReference type="InterPro" id="IPR018957">
    <property type="entry name" value="Znf_C3HC4_RING-type"/>
</dbReference>
<sequence>MESIEQNLHDSDTTGAVQRKKRAGGACSRRGSKRSRLSTDSMASEEPPETIDVENDRLSDAGEEVVDLTSETSEVSVVDLTNADCVVLLDEGPHRQQSTATEGYVLISDEEEMPVATRSLQHNSRLRSPTGEVSCLLCCKTYAEIMQNGNGMMSTVCGHMFCKLCLRKSLEKTHTCPKCRTKLTRKQYHPVYFSFANGEG</sequence>
<feature type="region of interest" description="Disordered" evidence="5">
    <location>
        <begin position="1"/>
        <end position="59"/>
    </location>
</feature>
<organism evidence="7 8">
    <name type="scientific">Coilia grayii</name>
    <name type="common">Gray's grenadier anchovy</name>
    <dbReference type="NCBI Taxonomy" id="363190"/>
    <lineage>
        <taxon>Eukaryota</taxon>
        <taxon>Metazoa</taxon>
        <taxon>Chordata</taxon>
        <taxon>Craniata</taxon>
        <taxon>Vertebrata</taxon>
        <taxon>Euteleostomi</taxon>
        <taxon>Actinopterygii</taxon>
        <taxon>Neopterygii</taxon>
        <taxon>Teleostei</taxon>
        <taxon>Clupei</taxon>
        <taxon>Clupeiformes</taxon>
        <taxon>Clupeoidei</taxon>
        <taxon>Engraulidae</taxon>
        <taxon>Coilinae</taxon>
        <taxon>Coilia</taxon>
    </lineage>
</organism>
<dbReference type="SUPFAM" id="SSF57850">
    <property type="entry name" value="RING/U-box"/>
    <property type="match status" value="1"/>
</dbReference>
<dbReference type="PROSITE" id="PS50089">
    <property type="entry name" value="ZF_RING_2"/>
    <property type="match status" value="1"/>
</dbReference>
<keyword evidence="2 4" id="KW-0863">Zinc-finger</keyword>
<evidence type="ECO:0000256" key="1">
    <source>
        <dbReference type="ARBA" id="ARBA00022723"/>
    </source>
</evidence>
<evidence type="ECO:0000313" key="8">
    <source>
        <dbReference type="Proteomes" id="UP001591681"/>
    </source>
</evidence>
<feature type="domain" description="RING-type" evidence="6">
    <location>
        <begin position="135"/>
        <end position="180"/>
    </location>
</feature>
<evidence type="ECO:0000256" key="3">
    <source>
        <dbReference type="ARBA" id="ARBA00022833"/>
    </source>
</evidence>
<dbReference type="InterPro" id="IPR001841">
    <property type="entry name" value="Znf_RING"/>
</dbReference>
<dbReference type="PROSITE" id="PS00518">
    <property type="entry name" value="ZF_RING_1"/>
    <property type="match status" value="1"/>
</dbReference>
<reference evidence="7 8" key="1">
    <citation type="submission" date="2024-09" db="EMBL/GenBank/DDBJ databases">
        <title>A chromosome-level genome assembly of Gray's grenadier anchovy, Coilia grayii.</title>
        <authorList>
            <person name="Fu Z."/>
        </authorList>
    </citation>
    <scope>NUCLEOTIDE SEQUENCE [LARGE SCALE GENOMIC DNA]</scope>
    <source>
        <strain evidence="7">G4</strain>
        <tissue evidence="7">Muscle</tissue>
    </source>
</reference>
<dbReference type="InterPro" id="IPR017907">
    <property type="entry name" value="Znf_RING_CS"/>
</dbReference>
<dbReference type="AlphaFoldDB" id="A0ABD1K7U0"/>
<protein>
    <recommendedName>
        <fullName evidence="6">RING-type domain-containing protein</fullName>
    </recommendedName>
</protein>
<accession>A0ABD1K7U0</accession>
<gene>
    <name evidence="7" type="ORF">ACEWY4_009919</name>
</gene>
<dbReference type="SMART" id="SM00184">
    <property type="entry name" value="RING"/>
    <property type="match status" value="1"/>
</dbReference>
<comment type="caution">
    <text evidence="7">The sequence shown here is derived from an EMBL/GenBank/DDBJ whole genome shotgun (WGS) entry which is preliminary data.</text>
</comment>
<evidence type="ECO:0000313" key="7">
    <source>
        <dbReference type="EMBL" id="KAL2095200.1"/>
    </source>
</evidence>
<keyword evidence="1" id="KW-0479">Metal-binding</keyword>
<evidence type="ECO:0000256" key="4">
    <source>
        <dbReference type="PROSITE-ProRule" id="PRU00175"/>
    </source>
</evidence>
<dbReference type="PANTHER" id="PTHR23041:SF78">
    <property type="entry name" value="E3 UBIQUITIN-PROTEIN LIGASE RNF4"/>
    <property type="match status" value="1"/>
</dbReference>
<dbReference type="EMBL" id="JBHFQA010000008">
    <property type="protein sequence ID" value="KAL2095200.1"/>
    <property type="molecule type" value="Genomic_DNA"/>
</dbReference>
<evidence type="ECO:0000256" key="5">
    <source>
        <dbReference type="SAM" id="MobiDB-lite"/>
    </source>
</evidence>
<dbReference type="PANTHER" id="PTHR23041">
    <property type="entry name" value="RING FINGER DOMAIN-CONTAINING"/>
    <property type="match status" value="1"/>
</dbReference>
<evidence type="ECO:0000259" key="6">
    <source>
        <dbReference type="PROSITE" id="PS50089"/>
    </source>
</evidence>
<name>A0ABD1K7U0_9TELE</name>
<dbReference type="Proteomes" id="UP001591681">
    <property type="component" value="Unassembled WGS sequence"/>
</dbReference>
<keyword evidence="8" id="KW-1185">Reference proteome</keyword>
<dbReference type="InterPro" id="IPR047134">
    <property type="entry name" value="RNF4"/>
</dbReference>
<evidence type="ECO:0000256" key="2">
    <source>
        <dbReference type="ARBA" id="ARBA00022771"/>
    </source>
</evidence>
<dbReference type="InterPro" id="IPR013083">
    <property type="entry name" value="Znf_RING/FYVE/PHD"/>
</dbReference>
<dbReference type="Gene3D" id="3.30.40.10">
    <property type="entry name" value="Zinc/RING finger domain, C3HC4 (zinc finger)"/>
    <property type="match status" value="1"/>
</dbReference>
<keyword evidence="3" id="KW-0862">Zinc</keyword>
<proteinExistence type="predicted"/>
<dbReference type="Pfam" id="PF00097">
    <property type="entry name" value="zf-C3HC4"/>
    <property type="match status" value="1"/>
</dbReference>
<dbReference type="GO" id="GO:0008270">
    <property type="term" value="F:zinc ion binding"/>
    <property type="evidence" value="ECO:0007669"/>
    <property type="project" value="UniProtKB-KW"/>
</dbReference>